<sequence>MGSTPRSKELAVVLIFLVVVLCSNLIAGQTFTSSSSDPGANNESQSVQHLGDTVRVDPLNNFKKYRGGFNITNKHYWSATDTIYNTTGAMKDMRDNTGVSTLITNRQASGFLTSTSERLDDEAAEIQRQARKNRRLIDKGLKIVFSKDTCTALESFQQNPYNNSLSSILPCEQLLSARLVLSDVGKGVYNLVNQVNANLSALQSPVYICNPFSSPPDYEYQGDNCTGNSIQIGDIPEFLKSYVSTRDYEEVAAYTSSIQALLNAYPEMESLVECQLVKDAFTEILSNHCKPLKRYVRMVWASMLLLSLVMVFLVLTWTVQTRHEQKHHIFGSSVKPNSATANEESAAAADDQVSQNGSKHDQTWKRETERKMERLRDCIAELTKFTLESHVNGTLEIDLPLSKDFCSSLLAPDPDDAVLSLLPDATDCSRGVPEYPLYRRLSSALYHSVTTTTSGEFRASHGGMTSVNADVKLDEEEDWSKLVGDEGSKLSSILEDVFLELHVQEPKIIEGRCAGGDYERIKPGALILLNKSVIFEVQDIRKYASFAEMLGAEDLDKVLPGVKTIEEDSTKNELAMDIIGRIISYSCWLNIHIVPQHGVVFEIRLSDGYGARWSKDGTKFIGFLEPYAEDGHSKRWRH</sequence>
<keyword evidence="3" id="KW-0732">Signal</keyword>
<feature type="signal peptide" evidence="3">
    <location>
        <begin position="1"/>
        <end position="28"/>
    </location>
</feature>
<evidence type="ECO:0000313" key="5">
    <source>
        <dbReference type="Proteomes" id="UP001141552"/>
    </source>
</evidence>
<dbReference type="PANTHER" id="PTHR31414:SF18">
    <property type="entry name" value="TRANSMEMBRANE PROTEIN-RELATED"/>
    <property type="match status" value="1"/>
</dbReference>
<feature type="chain" id="PRO_5040244668" evidence="3">
    <location>
        <begin position="29"/>
        <end position="638"/>
    </location>
</feature>
<evidence type="ECO:0000313" key="4">
    <source>
        <dbReference type="EMBL" id="KAJ4846692.1"/>
    </source>
</evidence>
<reference evidence="4" key="1">
    <citation type="submission" date="2022-02" db="EMBL/GenBank/DDBJ databases">
        <authorList>
            <person name="Henning P.M."/>
            <person name="McCubbin A.G."/>
            <person name="Shore J.S."/>
        </authorList>
    </citation>
    <scope>NUCLEOTIDE SEQUENCE</scope>
    <source>
        <strain evidence="4">F60SS</strain>
        <tissue evidence="4">Leaves</tissue>
    </source>
</reference>
<feature type="compositionally biased region" description="Low complexity" evidence="1">
    <location>
        <begin position="337"/>
        <end position="351"/>
    </location>
</feature>
<dbReference type="PANTHER" id="PTHR31414">
    <property type="entry name" value="TRANSMEMBRANE PROTEIN DDB_G0292058"/>
    <property type="match status" value="1"/>
</dbReference>
<feature type="transmembrane region" description="Helical" evidence="2">
    <location>
        <begin position="298"/>
        <end position="319"/>
    </location>
</feature>
<keyword evidence="2" id="KW-0812">Transmembrane</keyword>
<organism evidence="4 5">
    <name type="scientific">Turnera subulata</name>
    <dbReference type="NCBI Taxonomy" id="218843"/>
    <lineage>
        <taxon>Eukaryota</taxon>
        <taxon>Viridiplantae</taxon>
        <taxon>Streptophyta</taxon>
        <taxon>Embryophyta</taxon>
        <taxon>Tracheophyta</taxon>
        <taxon>Spermatophyta</taxon>
        <taxon>Magnoliopsida</taxon>
        <taxon>eudicotyledons</taxon>
        <taxon>Gunneridae</taxon>
        <taxon>Pentapetalae</taxon>
        <taxon>rosids</taxon>
        <taxon>fabids</taxon>
        <taxon>Malpighiales</taxon>
        <taxon>Passifloraceae</taxon>
        <taxon>Turnera</taxon>
    </lineage>
</organism>
<keyword evidence="2" id="KW-0472">Membrane</keyword>
<keyword evidence="5" id="KW-1185">Reference proteome</keyword>
<dbReference type="Gene3D" id="2.30.130.30">
    <property type="entry name" value="Hypothetical protein"/>
    <property type="match status" value="1"/>
</dbReference>
<comment type="caution">
    <text evidence="4">The sequence shown here is derived from an EMBL/GenBank/DDBJ whole genome shotgun (WGS) entry which is preliminary data.</text>
</comment>
<dbReference type="Proteomes" id="UP001141552">
    <property type="component" value="Unassembled WGS sequence"/>
</dbReference>
<dbReference type="EMBL" id="JAKUCV010001365">
    <property type="protein sequence ID" value="KAJ4846692.1"/>
    <property type="molecule type" value="Genomic_DNA"/>
</dbReference>
<gene>
    <name evidence="4" type="ORF">Tsubulata_027177</name>
</gene>
<evidence type="ECO:0000256" key="3">
    <source>
        <dbReference type="SAM" id="SignalP"/>
    </source>
</evidence>
<accession>A0A9Q0JMU7</accession>
<dbReference type="SUPFAM" id="SSF88697">
    <property type="entry name" value="PUA domain-like"/>
    <property type="match status" value="1"/>
</dbReference>
<proteinExistence type="predicted"/>
<dbReference type="InterPro" id="IPR040283">
    <property type="entry name" value="DDB_G0292058-like"/>
</dbReference>
<evidence type="ECO:0000256" key="1">
    <source>
        <dbReference type="SAM" id="MobiDB-lite"/>
    </source>
</evidence>
<feature type="region of interest" description="Disordered" evidence="1">
    <location>
        <begin position="32"/>
        <end position="51"/>
    </location>
</feature>
<reference evidence="4" key="2">
    <citation type="journal article" date="2023" name="Plants (Basel)">
        <title>Annotation of the Turnera subulata (Passifloraceae) Draft Genome Reveals the S-Locus Evolved after the Divergence of Turneroideae from Passifloroideae in a Stepwise Manner.</title>
        <authorList>
            <person name="Henning P.M."/>
            <person name="Roalson E.H."/>
            <person name="Mir W."/>
            <person name="McCubbin A.G."/>
            <person name="Shore J.S."/>
        </authorList>
    </citation>
    <scope>NUCLEOTIDE SEQUENCE</scope>
    <source>
        <strain evidence="4">F60SS</strain>
    </source>
</reference>
<keyword evidence="2" id="KW-1133">Transmembrane helix</keyword>
<feature type="compositionally biased region" description="Basic and acidic residues" evidence="1">
    <location>
        <begin position="358"/>
        <end position="368"/>
    </location>
</feature>
<feature type="compositionally biased region" description="Polar residues" evidence="1">
    <location>
        <begin position="32"/>
        <end position="48"/>
    </location>
</feature>
<dbReference type="OrthoDB" id="1922814at2759"/>
<dbReference type="AlphaFoldDB" id="A0A9Q0JMU7"/>
<dbReference type="InterPro" id="IPR015947">
    <property type="entry name" value="PUA-like_sf"/>
</dbReference>
<evidence type="ECO:0000256" key="2">
    <source>
        <dbReference type="SAM" id="Phobius"/>
    </source>
</evidence>
<protein>
    <submittedName>
        <fullName evidence="4">Uncharacterized protein</fullName>
    </submittedName>
</protein>
<feature type="region of interest" description="Disordered" evidence="1">
    <location>
        <begin position="333"/>
        <end position="368"/>
    </location>
</feature>
<name>A0A9Q0JMU7_9ROSI</name>
<dbReference type="GO" id="GO:0016020">
    <property type="term" value="C:membrane"/>
    <property type="evidence" value="ECO:0007669"/>
    <property type="project" value="TreeGrafter"/>
</dbReference>